<dbReference type="InterPro" id="IPR018077">
    <property type="entry name" value="Glyco_hydro_fam25_subgr"/>
</dbReference>
<dbReference type="GO" id="GO:0003796">
    <property type="term" value="F:lysozyme activity"/>
    <property type="evidence" value="ECO:0007669"/>
    <property type="project" value="InterPro"/>
</dbReference>
<dbReference type="EMBL" id="SNXY01000006">
    <property type="protein sequence ID" value="TDP86633.1"/>
    <property type="molecule type" value="Genomic_DNA"/>
</dbReference>
<evidence type="ECO:0000256" key="4">
    <source>
        <dbReference type="SAM" id="MobiDB-lite"/>
    </source>
</evidence>
<name>A0A4R6RJD6_9HYPH</name>
<feature type="compositionally biased region" description="Basic residues" evidence="4">
    <location>
        <begin position="18"/>
        <end position="31"/>
    </location>
</feature>
<keyword evidence="3" id="KW-0326">Glycosidase</keyword>
<keyword evidence="6" id="KW-1185">Reference proteome</keyword>
<evidence type="ECO:0000256" key="1">
    <source>
        <dbReference type="ARBA" id="ARBA00010646"/>
    </source>
</evidence>
<evidence type="ECO:0000256" key="3">
    <source>
        <dbReference type="ARBA" id="ARBA00023295"/>
    </source>
</evidence>
<feature type="compositionally biased region" description="Basic and acidic residues" evidence="4">
    <location>
        <begin position="1"/>
        <end position="17"/>
    </location>
</feature>
<dbReference type="CDD" id="cd06413">
    <property type="entry name" value="GH25_muramidase_1"/>
    <property type="match status" value="1"/>
</dbReference>
<dbReference type="PROSITE" id="PS51904">
    <property type="entry name" value="GLYCOSYL_HYDROL_F25_2"/>
    <property type="match status" value="1"/>
</dbReference>
<evidence type="ECO:0000313" key="5">
    <source>
        <dbReference type="EMBL" id="TDP86633.1"/>
    </source>
</evidence>
<sequence>MDPRQLKPRRPSAERRPAGKGRTGKGRKRAPARPSRLARAVRATAIAAAGFVTFAACAVIEIAPEVAGVYPVRGIDVSYFQGDIDWPTVSQAGTLFAWIKATEGGDRFDPMFDRNFAAAASAGVQRGAYHFYYFCRPVEDQVAWFIRNVPVDPTALPPALDMEWNPLSPTCRKRPPREEVLADMRTWLTAIEAHYGKRPVIYTTVDFHRDRLEGAFPDYHIWVRSVAGHPSLRYGERKWHFWQHTATGRVAGVRGDVDQNVFYGTPDQWKSFLTGELDPNA</sequence>
<evidence type="ECO:0000256" key="2">
    <source>
        <dbReference type="ARBA" id="ARBA00022801"/>
    </source>
</evidence>
<keyword evidence="2" id="KW-0378">Hydrolase</keyword>
<dbReference type="SUPFAM" id="SSF51445">
    <property type="entry name" value="(Trans)glycosidases"/>
    <property type="match status" value="1"/>
</dbReference>
<reference evidence="5 6" key="1">
    <citation type="submission" date="2019-03" db="EMBL/GenBank/DDBJ databases">
        <title>Genomic Encyclopedia of Type Strains, Phase IV (KMG-IV): sequencing the most valuable type-strain genomes for metagenomic binning, comparative biology and taxonomic classification.</title>
        <authorList>
            <person name="Goeker M."/>
        </authorList>
    </citation>
    <scope>NUCLEOTIDE SEQUENCE [LARGE SCALE GENOMIC DNA]</scope>
    <source>
        <strain evidence="5 6">DSM 102969</strain>
    </source>
</reference>
<dbReference type="GO" id="GO:0009253">
    <property type="term" value="P:peptidoglycan catabolic process"/>
    <property type="evidence" value="ECO:0007669"/>
    <property type="project" value="InterPro"/>
</dbReference>
<dbReference type="PANTHER" id="PTHR34135:SF2">
    <property type="entry name" value="LYSOZYME"/>
    <property type="match status" value="1"/>
</dbReference>
<dbReference type="InterPro" id="IPR017853">
    <property type="entry name" value="GH"/>
</dbReference>
<dbReference type="Gene3D" id="3.20.20.80">
    <property type="entry name" value="Glycosidases"/>
    <property type="match status" value="1"/>
</dbReference>
<dbReference type="Pfam" id="PF01183">
    <property type="entry name" value="Glyco_hydro_25"/>
    <property type="match status" value="1"/>
</dbReference>
<dbReference type="RefSeq" id="WP_126536867.1">
    <property type="nucleotide sequence ID" value="NZ_BSPM01000008.1"/>
</dbReference>
<comment type="similarity">
    <text evidence="1">Belongs to the glycosyl hydrolase 25 family.</text>
</comment>
<dbReference type="AlphaFoldDB" id="A0A4R6RJD6"/>
<evidence type="ECO:0000313" key="6">
    <source>
        <dbReference type="Proteomes" id="UP000294547"/>
    </source>
</evidence>
<dbReference type="SMART" id="SM00641">
    <property type="entry name" value="Glyco_25"/>
    <property type="match status" value="1"/>
</dbReference>
<dbReference type="GO" id="GO:0016052">
    <property type="term" value="P:carbohydrate catabolic process"/>
    <property type="evidence" value="ECO:0007669"/>
    <property type="project" value="TreeGrafter"/>
</dbReference>
<comment type="caution">
    <text evidence="5">The sequence shown here is derived from an EMBL/GenBank/DDBJ whole genome shotgun (WGS) entry which is preliminary data.</text>
</comment>
<feature type="region of interest" description="Disordered" evidence="4">
    <location>
        <begin position="1"/>
        <end position="34"/>
    </location>
</feature>
<dbReference type="InterPro" id="IPR002053">
    <property type="entry name" value="Glyco_hydro_25"/>
</dbReference>
<organism evidence="5 6">
    <name type="scientific">Oharaeibacter diazotrophicus</name>
    <dbReference type="NCBI Taxonomy" id="1920512"/>
    <lineage>
        <taxon>Bacteria</taxon>
        <taxon>Pseudomonadati</taxon>
        <taxon>Pseudomonadota</taxon>
        <taxon>Alphaproteobacteria</taxon>
        <taxon>Hyphomicrobiales</taxon>
        <taxon>Pleomorphomonadaceae</taxon>
        <taxon>Oharaeibacter</taxon>
    </lineage>
</organism>
<dbReference type="Proteomes" id="UP000294547">
    <property type="component" value="Unassembled WGS sequence"/>
</dbReference>
<protein>
    <submittedName>
        <fullName evidence="5">Lysozyme</fullName>
    </submittedName>
</protein>
<dbReference type="GO" id="GO:0016998">
    <property type="term" value="P:cell wall macromolecule catabolic process"/>
    <property type="evidence" value="ECO:0007669"/>
    <property type="project" value="InterPro"/>
</dbReference>
<dbReference type="PANTHER" id="PTHR34135">
    <property type="entry name" value="LYSOZYME"/>
    <property type="match status" value="1"/>
</dbReference>
<dbReference type="OrthoDB" id="9798192at2"/>
<gene>
    <name evidence="5" type="ORF">EDD54_0512</name>
</gene>
<accession>A0A4R6RJD6</accession>
<proteinExistence type="inferred from homology"/>